<dbReference type="InParanoid" id="G2XUS6"/>
<dbReference type="AlphaFoldDB" id="G2XUS6"/>
<organism evidence="1 2">
    <name type="scientific">Botryotinia fuckeliana (strain T4)</name>
    <name type="common">Noble rot fungus</name>
    <name type="synonym">Botrytis cinerea</name>
    <dbReference type="NCBI Taxonomy" id="999810"/>
    <lineage>
        <taxon>Eukaryota</taxon>
        <taxon>Fungi</taxon>
        <taxon>Dikarya</taxon>
        <taxon>Ascomycota</taxon>
        <taxon>Pezizomycotina</taxon>
        <taxon>Leotiomycetes</taxon>
        <taxon>Helotiales</taxon>
        <taxon>Sclerotiniaceae</taxon>
        <taxon>Botrytis</taxon>
    </lineage>
</organism>
<proteinExistence type="predicted"/>
<reference evidence="2" key="1">
    <citation type="journal article" date="2011" name="PLoS Genet.">
        <title>Genomic analysis of the necrotrophic fungal pathogens Sclerotinia sclerotiorum and Botrytis cinerea.</title>
        <authorList>
            <person name="Amselem J."/>
            <person name="Cuomo C.A."/>
            <person name="van Kan J.A."/>
            <person name="Viaud M."/>
            <person name="Benito E.P."/>
            <person name="Couloux A."/>
            <person name="Coutinho P.M."/>
            <person name="de Vries R.P."/>
            <person name="Dyer P.S."/>
            <person name="Fillinger S."/>
            <person name="Fournier E."/>
            <person name="Gout L."/>
            <person name="Hahn M."/>
            <person name="Kohn L."/>
            <person name="Lapalu N."/>
            <person name="Plummer K.M."/>
            <person name="Pradier J.M."/>
            <person name="Quevillon E."/>
            <person name="Sharon A."/>
            <person name="Simon A."/>
            <person name="ten Have A."/>
            <person name="Tudzynski B."/>
            <person name="Tudzynski P."/>
            <person name="Wincker P."/>
            <person name="Andrew M."/>
            <person name="Anthouard V."/>
            <person name="Beever R.E."/>
            <person name="Beffa R."/>
            <person name="Benoit I."/>
            <person name="Bouzid O."/>
            <person name="Brault B."/>
            <person name="Chen Z."/>
            <person name="Choquer M."/>
            <person name="Collemare J."/>
            <person name="Cotton P."/>
            <person name="Danchin E.G."/>
            <person name="Da Silva C."/>
            <person name="Gautier A."/>
            <person name="Giraud C."/>
            <person name="Giraud T."/>
            <person name="Gonzalez C."/>
            <person name="Grossetete S."/>
            <person name="Guldener U."/>
            <person name="Henrissat B."/>
            <person name="Howlett B.J."/>
            <person name="Kodira C."/>
            <person name="Kretschmer M."/>
            <person name="Lappartient A."/>
            <person name="Leroch M."/>
            <person name="Levis C."/>
            <person name="Mauceli E."/>
            <person name="Neuveglise C."/>
            <person name="Oeser B."/>
            <person name="Pearson M."/>
            <person name="Poulain J."/>
            <person name="Poussereau N."/>
            <person name="Quesneville H."/>
            <person name="Rascle C."/>
            <person name="Schumacher J."/>
            <person name="Segurens B."/>
            <person name="Sexton A."/>
            <person name="Silva E."/>
            <person name="Sirven C."/>
            <person name="Soanes D.M."/>
            <person name="Talbot N.J."/>
            <person name="Templeton M."/>
            <person name="Yandava C."/>
            <person name="Yarden O."/>
            <person name="Zeng Q."/>
            <person name="Rollins J.A."/>
            <person name="Lebrun M.H."/>
            <person name="Dickman M."/>
        </authorList>
    </citation>
    <scope>NUCLEOTIDE SEQUENCE [LARGE SCALE GENOMIC DNA]</scope>
    <source>
        <strain evidence="2">T4</strain>
    </source>
</reference>
<evidence type="ECO:0000313" key="2">
    <source>
        <dbReference type="Proteomes" id="UP000008177"/>
    </source>
</evidence>
<accession>G2XUS6</accession>
<dbReference type="Proteomes" id="UP000008177">
    <property type="component" value="Unplaced contigs"/>
</dbReference>
<name>G2XUS6_BOTF4</name>
<protein>
    <submittedName>
        <fullName evidence="1">Uncharacterized protein</fullName>
    </submittedName>
</protein>
<gene>
    <name evidence="1" type="ORF">BofuT4_uP058260.1</name>
</gene>
<dbReference type="HOGENOM" id="CLU_2960447_0_0_1"/>
<dbReference type="EMBL" id="FQ790270">
    <property type="protein sequence ID" value="CCD44246.1"/>
    <property type="molecule type" value="Genomic_DNA"/>
</dbReference>
<sequence length="59" mass="6420">MYDDAADVEILASTSCEISNAYAMQVLGILGKPASFPLCLNVGMSWWAKKHVHMPDHGV</sequence>
<evidence type="ECO:0000313" key="1">
    <source>
        <dbReference type="EMBL" id="CCD44246.1"/>
    </source>
</evidence>